<comment type="caution">
    <text evidence="7">The sequence shown here is derived from an EMBL/GenBank/DDBJ whole genome shotgun (WGS) entry which is preliminary data.</text>
</comment>
<keyword evidence="4" id="KW-0378">Hydrolase</keyword>
<dbReference type="PANTHER" id="PTHR43808">
    <property type="entry name" value="ACETYLORNITHINE DEACETYLASE"/>
    <property type="match status" value="1"/>
</dbReference>
<dbReference type="Pfam" id="PF01546">
    <property type="entry name" value="Peptidase_M20"/>
    <property type="match status" value="1"/>
</dbReference>
<reference evidence="7 8" key="1">
    <citation type="submission" date="2018-11" db="EMBL/GenBank/DDBJ databases">
        <title>Sequencing the genomes of 1000 actinobacteria strains.</title>
        <authorList>
            <person name="Klenk H.-P."/>
        </authorList>
    </citation>
    <scope>NUCLEOTIDE SEQUENCE [LARGE SCALE GENOMIC DNA]</scope>
    <source>
        <strain evidence="7 8">DSM 9580</strain>
    </source>
</reference>
<dbReference type="PROSITE" id="PS00758">
    <property type="entry name" value="ARGE_DAPE_CPG2_1"/>
    <property type="match status" value="1"/>
</dbReference>
<dbReference type="GO" id="GO:0046872">
    <property type="term" value="F:metal ion binding"/>
    <property type="evidence" value="ECO:0007669"/>
    <property type="project" value="UniProtKB-KW"/>
</dbReference>
<organism evidence="7 8">
    <name type="scientific">Agrococcus jenensis</name>
    <dbReference type="NCBI Taxonomy" id="46353"/>
    <lineage>
        <taxon>Bacteria</taxon>
        <taxon>Bacillati</taxon>
        <taxon>Actinomycetota</taxon>
        <taxon>Actinomycetes</taxon>
        <taxon>Micrococcales</taxon>
        <taxon>Microbacteriaceae</taxon>
        <taxon>Agrococcus</taxon>
    </lineage>
</organism>
<evidence type="ECO:0000313" key="7">
    <source>
        <dbReference type="EMBL" id="ROR65575.1"/>
    </source>
</evidence>
<comment type="similarity">
    <text evidence="2">Belongs to the peptidase M20A family.</text>
</comment>
<accession>A0A3N2ARN7</accession>
<evidence type="ECO:0000256" key="1">
    <source>
        <dbReference type="ARBA" id="ARBA00001947"/>
    </source>
</evidence>
<dbReference type="InterPro" id="IPR001261">
    <property type="entry name" value="ArgE/DapE_CS"/>
</dbReference>
<protein>
    <submittedName>
        <fullName evidence="7">Acetylornithine deacetylase</fullName>
    </submittedName>
</protein>
<keyword evidence="5" id="KW-0862">Zinc</keyword>
<dbReference type="RefSeq" id="WP_211333828.1">
    <property type="nucleotide sequence ID" value="NZ_RKHJ01000001.1"/>
</dbReference>
<gene>
    <name evidence="7" type="ORF">EDD26_0941</name>
</gene>
<dbReference type="Proteomes" id="UP000275456">
    <property type="component" value="Unassembled WGS sequence"/>
</dbReference>
<dbReference type="SUPFAM" id="SSF53187">
    <property type="entry name" value="Zn-dependent exopeptidases"/>
    <property type="match status" value="1"/>
</dbReference>
<evidence type="ECO:0000256" key="4">
    <source>
        <dbReference type="ARBA" id="ARBA00022801"/>
    </source>
</evidence>
<dbReference type="InterPro" id="IPR036264">
    <property type="entry name" value="Bact_exopeptidase_dim_dom"/>
</dbReference>
<proteinExistence type="inferred from homology"/>
<evidence type="ECO:0000256" key="2">
    <source>
        <dbReference type="ARBA" id="ARBA00006247"/>
    </source>
</evidence>
<keyword evidence="8" id="KW-1185">Reference proteome</keyword>
<dbReference type="InterPro" id="IPR002933">
    <property type="entry name" value="Peptidase_M20"/>
</dbReference>
<dbReference type="PANTHER" id="PTHR43808:SF8">
    <property type="entry name" value="PEPTIDASE M20 DIMERISATION DOMAIN-CONTAINING PROTEIN"/>
    <property type="match status" value="1"/>
</dbReference>
<dbReference type="InterPro" id="IPR050072">
    <property type="entry name" value="Peptidase_M20A"/>
</dbReference>
<dbReference type="AlphaFoldDB" id="A0A3N2ARN7"/>
<dbReference type="Gene3D" id="3.40.630.10">
    <property type="entry name" value="Zn peptidases"/>
    <property type="match status" value="1"/>
</dbReference>
<evidence type="ECO:0000256" key="5">
    <source>
        <dbReference type="ARBA" id="ARBA00022833"/>
    </source>
</evidence>
<dbReference type="Pfam" id="PF07687">
    <property type="entry name" value="M20_dimer"/>
    <property type="match status" value="1"/>
</dbReference>
<evidence type="ECO:0000313" key="8">
    <source>
        <dbReference type="Proteomes" id="UP000275456"/>
    </source>
</evidence>
<dbReference type="GO" id="GO:0016787">
    <property type="term" value="F:hydrolase activity"/>
    <property type="evidence" value="ECO:0007669"/>
    <property type="project" value="UniProtKB-KW"/>
</dbReference>
<keyword evidence="3" id="KW-0479">Metal-binding</keyword>
<dbReference type="SUPFAM" id="SSF55031">
    <property type="entry name" value="Bacterial exopeptidase dimerisation domain"/>
    <property type="match status" value="1"/>
</dbReference>
<comment type="cofactor">
    <cofactor evidence="1">
        <name>Zn(2+)</name>
        <dbReference type="ChEBI" id="CHEBI:29105"/>
    </cofactor>
</comment>
<evidence type="ECO:0000256" key="3">
    <source>
        <dbReference type="ARBA" id="ARBA00022723"/>
    </source>
</evidence>
<evidence type="ECO:0000259" key="6">
    <source>
        <dbReference type="Pfam" id="PF07687"/>
    </source>
</evidence>
<dbReference type="EMBL" id="RKHJ01000001">
    <property type="protein sequence ID" value="ROR65575.1"/>
    <property type="molecule type" value="Genomic_DNA"/>
</dbReference>
<dbReference type="InterPro" id="IPR011650">
    <property type="entry name" value="Peptidase_M20_dimer"/>
</dbReference>
<feature type="domain" description="Peptidase M20 dimerisation" evidence="6">
    <location>
        <begin position="193"/>
        <end position="291"/>
    </location>
</feature>
<name>A0A3N2ARN7_9MICO</name>
<dbReference type="Gene3D" id="3.30.70.360">
    <property type="match status" value="1"/>
</dbReference>
<sequence length="400" mass="41173">MTDAAGSVDADLERALALVDEATIVADASSLILAASENPGGTELVAVRVLESIASRLGGRSRREPVAPDRPNLSIRFGPDPTEAMPGILMLGHSDVVPAGEGWAADPFNPRVADGWLTGRGAADMKGGIAAALQALAAVHTVRPELPLELLVTVDEEDLATGIEAHLAATDAASVYRACIVAEPTDLAVVIACRGAANLQVEVSGRAAHAGRPEDGASAITTAARIVDWIADDHARLRAGAAGLLGSATWNVGRIEGGHGTSIVPDRCTLLVDRRLMPGETGAEALGQLSAGIEGALRDDGCTAEASLLMEMPGFETDRAHPLVAAAVDALVAEGAPAPVEAWTAACEGGFIARHHGCPTIILGPGDITGQAHQPDERVRIADLHAAARAYVRLALHLHR</sequence>